<dbReference type="Proteomes" id="UP000827872">
    <property type="component" value="Linkage Group LG02"/>
</dbReference>
<proteinExistence type="predicted"/>
<reference evidence="1" key="1">
    <citation type="submission" date="2021-08" db="EMBL/GenBank/DDBJ databases">
        <title>The first chromosome-level gecko genome reveals the dynamic sex chromosomes of Neotropical dwarf geckos (Sphaerodactylidae: Sphaerodactylus).</title>
        <authorList>
            <person name="Pinto B.J."/>
            <person name="Keating S.E."/>
            <person name="Gamble T."/>
        </authorList>
    </citation>
    <scope>NUCLEOTIDE SEQUENCE</scope>
    <source>
        <strain evidence="1">TG3544</strain>
    </source>
</reference>
<protein>
    <submittedName>
        <fullName evidence="1">MAM domain-containing glycosylphosphatidylinositol anchor protein 2</fullName>
    </submittedName>
</protein>
<sequence length="133" mass="14984">MRRPVFWLERVLCAQSALKKGRFWITPDPYHKDDNIQIGREVKISCQVEAVPSEELTFSWFKNGRPLRSSERMVITQTDPDVSPGTTNLDIIDLKFTDFGTYTCVASLKGGGISDISIDVNISSSTGWKIDLE</sequence>
<name>A0ACB8G623_9SAUR</name>
<evidence type="ECO:0000313" key="1">
    <source>
        <dbReference type="EMBL" id="KAH8015176.1"/>
    </source>
</evidence>
<dbReference type="EMBL" id="CM037615">
    <property type="protein sequence ID" value="KAH8015176.1"/>
    <property type="molecule type" value="Genomic_DNA"/>
</dbReference>
<comment type="caution">
    <text evidence="1">The sequence shown here is derived from an EMBL/GenBank/DDBJ whole genome shotgun (WGS) entry which is preliminary data.</text>
</comment>
<gene>
    <name evidence="1" type="primary">MDGA2_2</name>
    <name evidence="1" type="ORF">K3G42_033503</name>
</gene>
<keyword evidence="2" id="KW-1185">Reference proteome</keyword>
<evidence type="ECO:0000313" key="2">
    <source>
        <dbReference type="Proteomes" id="UP000827872"/>
    </source>
</evidence>
<accession>A0ACB8G623</accession>
<organism evidence="1 2">
    <name type="scientific">Sphaerodactylus townsendi</name>
    <dbReference type="NCBI Taxonomy" id="933632"/>
    <lineage>
        <taxon>Eukaryota</taxon>
        <taxon>Metazoa</taxon>
        <taxon>Chordata</taxon>
        <taxon>Craniata</taxon>
        <taxon>Vertebrata</taxon>
        <taxon>Euteleostomi</taxon>
        <taxon>Lepidosauria</taxon>
        <taxon>Squamata</taxon>
        <taxon>Bifurcata</taxon>
        <taxon>Gekkota</taxon>
        <taxon>Sphaerodactylidae</taxon>
        <taxon>Sphaerodactylus</taxon>
    </lineage>
</organism>